<protein>
    <recommendedName>
        <fullName evidence="3">NlpC/P60 domain-containing protein</fullName>
    </recommendedName>
</protein>
<dbReference type="EMBL" id="PFEK01000066">
    <property type="protein sequence ID" value="PJE67249.1"/>
    <property type="molecule type" value="Genomic_DNA"/>
</dbReference>
<evidence type="ECO:0008006" key="3">
    <source>
        <dbReference type="Google" id="ProtNLM"/>
    </source>
</evidence>
<accession>A0A2M8L2W9</accession>
<organism evidence="1 2">
    <name type="scientific">Candidatus Shapirobacteria bacterium CG10_big_fil_rev_8_21_14_0_10_40_9</name>
    <dbReference type="NCBI Taxonomy" id="1974888"/>
    <lineage>
        <taxon>Bacteria</taxon>
        <taxon>Candidatus Shapironibacteriota</taxon>
    </lineage>
</organism>
<comment type="caution">
    <text evidence="1">The sequence shown here is derived from an EMBL/GenBank/DDBJ whole genome shotgun (WGS) entry which is preliminary data.</text>
</comment>
<proteinExistence type="predicted"/>
<evidence type="ECO:0000313" key="1">
    <source>
        <dbReference type="EMBL" id="PJE67249.1"/>
    </source>
</evidence>
<evidence type="ECO:0000313" key="2">
    <source>
        <dbReference type="Proteomes" id="UP000231474"/>
    </source>
</evidence>
<sequence>MRIFRLPPKTKRLIDNYLILRIGCHKIRCPYFQNLTHRRISPVFAGKGLPEEIEKEALRFFKKQKKIVSNLSPDNIRLYMTMAGLGVDCSGFAANILYSFLQEKKLGTLWKTLKYPSLNPLRLLIYKLRPRSNISAAILSHPLNTLPINNLNRVRPGDLLKVGNHHLAIVKEVEINNKEEVIRIGYAHSTSDYLEQHGVRQGNIFLINKRRSLEKQRWDEEHRDRNWMLEDYLTAPKNQRGFRRLKVLS</sequence>
<dbReference type="Proteomes" id="UP000231474">
    <property type="component" value="Unassembled WGS sequence"/>
</dbReference>
<name>A0A2M8L2W9_9BACT</name>
<reference evidence="2" key="1">
    <citation type="submission" date="2017-09" db="EMBL/GenBank/DDBJ databases">
        <title>Depth-based differentiation of microbial function through sediment-hosted aquifers and enrichment of novel symbionts in the deep terrestrial subsurface.</title>
        <authorList>
            <person name="Probst A.J."/>
            <person name="Ladd B."/>
            <person name="Jarett J.K."/>
            <person name="Geller-Mcgrath D.E."/>
            <person name="Sieber C.M.K."/>
            <person name="Emerson J.B."/>
            <person name="Anantharaman K."/>
            <person name="Thomas B.C."/>
            <person name="Malmstrom R."/>
            <person name="Stieglmeier M."/>
            <person name="Klingl A."/>
            <person name="Woyke T."/>
            <person name="Ryan C.M."/>
            <person name="Banfield J.F."/>
        </authorList>
    </citation>
    <scope>NUCLEOTIDE SEQUENCE [LARGE SCALE GENOMIC DNA]</scope>
</reference>
<dbReference type="AlphaFoldDB" id="A0A2M8L2W9"/>
<gene>
    <name evidence="1" type="ORF">COU95_03410</name>
</gene>